<accession>A0A977KN77</accession>
<keyword evidence="2" id="KW-1185">Reference proteome</keyword>
<proteinExistence type="predicted"/>
<protein>
    <submittedName>
        <fullName evidence="1">Uncharacterized protein</fullName>
    </submittedName>
</protein>
<gene>
    <name evidence="1" type="primary">103</name>
    <name evidence="1" type="ORF">SEA_OBLADI_103</name>
</gene>
<reference evidence="1" key="1">
    <citation type="submission" date="2022-08" db="EMBL/GenBank/DDBJ databases">
        <authorList>
            <person name="Abuwarda M.A."/>
            <person name="Alvarez A."/>
            <person name="Batteikh M."/>
            <person name="Baughman A.P."/>
            <person name="Chavez V."/>
            <person name="Cheng C."/>
            <person name="Cosentino E.J."/>
            <person name="Di Blasi D.L."/>
            <person name="Dooley N.L."/>
            <person name="Empson B.M."/>
            <person name="Erfanian K."/>
            <person name="Esparza P.D."/>
            <person name="Fleming H.S."/>
            <person name="Ghannam M.S."/>
            <person name="Gibbons A.C."/>
            <person name="Gonzalez C."/>
            <person name="Huq N.E."/>
            <person name="Jin K."/>
            <person name="Kamarzar M."/>
            <person name="Khaine A."/>
            <person name="Krug K.R."/>
            <person name="Lee A."/>
            <person name="Liao S."/>
            <person name="Light I."/>
            <person name="Ma Y."/>
            <person name="Magaling J.M."/>
            <person name="McLinden K.C."/>
            <person name="Melkote A."/>
            <person name="Montoya Serpas C.A."/>
            <person name="Niazmandi K."/>
            <person name="Ostroske E.C."/>
            <person name="Paek B.H."/>
            <person name="Rajiv S."/>
            <person name="Santos C.E."/>
            <person name="Semaan S.A."/>
            <person name="Senthilvelan J."/>
            <person name="Sheppy T.E."/>
            <person name="Stephenson J.C."/>
            <person name="Tenney M.E."/>
            <person name="Teoh N."/>
            <person name="Thorp J.P."/>
            <person name="Turon Font G."/>
            <person name="Uvarov E.V."/>
            <person name="Verpukhovskiy P."/>
            <person name="Wang J."/>
            <person name="Whang A.Y."/>
            <person name="Wright N.E."/>
            <person name="Wu M."/>
            <person name="Zhuang C."/>
            <person name="Bruns J.A."/>
            <person name="Chai A.E."/>
            <person name="Parikh H."/>
            <person name="Zorawik M."/>
            <person name="Garza D.R."/>
            <person name="Ngo R.T."/>
            <person name="Reddi K."/>
            <person name="Garcia-Vedrenne A.E."/>
            <person name="Freise A.C."/>
            <person name="Balish M.F."/>
            <person name="Garlena R.A."/>
            <person name="Russell D.A."/>
            <person name="Jacobs-Sera D."/>
            <person name="Hatfull G.F."/>
        </authorList>
    </citation>
    <scope>NUCLEOTIDE SEQUENCE</scope>
</reference>
<dbReference type="Proteomes" id="UP001064297">
    <property type="component" value="Segment"/>
</dbReference>
<sequence>MTDSEPRGVDMEIVERTSSGMADRNRRTGVVVPNELRINGQSVLGPARHPVTVEKIDIEGREAAMVTVTLFVRNLSIRTEVDPALDAVDSGAPLFDGVDLGKGYL</sequence>
<name>A0A977KN77_9CAUD</name>
<organism evidence="1 2">
    <name type="scientific">Gordonia phage ObLaDi</name>
    <dbReference type="NCBI Taxonomy" id="2978487"/>
    <lineage>
        <taxon>Viruses</taxon>
        <taxon>Duplodnaviria</taxon>
        <taxon>Heunggongvirae</taxon>
        <taxon>Uroviricota</taxon>
        <taxon>Caudoviricetes</taxon>
        <taxon>Kruegerviridae</taxon>
        <taxon>Cafassovirus</taxon>
        <taxon>Cafassovirus obladi</taxon>
    </lineage>
</organism>
<evidence type="ECO:0000313" key="2">
    <source>
        <dbReference type="Proteomes" id="UP001064297"/>
    </source>
</evidence>
<dbReference type="EMBL" id="OP297535">
    <property type="protein sequence ID" value="UXE03826.1"/>
    <property type="molecule type" value="Genomic_DNA"/>
</dbReference>
<evidence type="ECO:0000313" key="1">
    <source>
        <dbReference type="EMBL" id="UXE03826.1"/>
    </source>
</evidence>